<feature type="non-terminal residue" evidence="1">
    <location>
        <position position="1"/>
    </location>
</feature>
<evidence type="ECO:0000313" key="2">
    <source>
        <dbReference type="Proteomes" id="UP000681722"/>
    </source>
</evidence>
<dbReference type="AlphaFoldDB" id="A0A8S2P6D3"/>
<accession>A0A8S2P6D3</accession>
<dbReference type="Proteomes" id="UP000681722">
    <property type="component" value="Unassembled WGS sequence"/>
</dbReference>
<evidence type="ECO:0000313" key="1">
    <source>
        <dbReference type="EMBL" id="CAF4038636.1"/>
    </source>
</evidence>
<protein>
    <submittedName>
        <fullName evidence="1">Uncharacterized protein</fullName>
    </submittedName>
</protein>
<feature type="non-terminal residue" evidence="1">
    <location>
        <position position="85"/>
    </location>
</feature>
<reference evidence="1" key="1">
    <citation type="submission" date="2021-02" db="EMBL/GenBank/DDBJ databases">
        <authorList>
            <person name="Nowell W R."/>
        </authorList>
    </citation>
    <scope>NUCLEOTIDE SEQUENCE</scope>
</reference>
<dbReference type="EMBL" id="CAJOBC010018735">
    <property type="protein sequence ID" value="CAF4038636.1"/>
    <property type="molecule type" value="Genomic_DNA"/>
</dbReference>
<gene>
    <name evidence="1" type="ORF">SRO942_LOCUS26785</name>
</gene>
<sequence length="85" mass="9860">MSVQVNVLAPLPIEFEHVIHDCGSTDGTKEYFEQNLPKENIFYIKDQGDNKERTKDREIIKATEDKRKDGKGELAQNIIFIRSEH</sequence>
<proteinExistence type="predicted"/>
<name>A0A8S2P6D3_9BILA</name>
<organism evidence="1 2">
    <name type="scientific">Didymodactylos carnosus</name>
    <dbReference type="NCBI Taxonomy" id="1234261"/>
    <lineage>
        <taxon>Eukaryota</taxon>
        <taxon>Metazoa</taxon>
        <taxon>Spiralia</taxon>
        <taxon>Gnathifera</taxon>
        <taxon>Rotifera</taxon>
        <taxon>Eurotatoria</taxon>
        <taxon>Bdelloidea</taxon>
        <taxon>Philodinida</taxon>
        <taxon>Philodinidae</taxon>
        <taxon>Didymodactylos</taxon>
    </lineage>
</organism>
<comment type="caution">
    <text evidence="1">The sequence shown here is derived from an EMBL/GenBank/DDBJ whole genome shotgun (WGS) entry which is preliminary data.</text>
</comment>